<feature type="domain" description="Carbohydrate kinase FGGY N-terminal" evidence="4">
    <location>
        <begin position="21"/>
        <end position="268"/>
    </location>
</feature>
<dbReference type="InterPro" id="IPR018484">
    <property type="entry name" value="FGGY_N"/>
</dbReference>
<protein>
    <submittedName>
        <fullName evidence="6">Carbohydrate kinase</fullName>
    </submittedName>
</protein>
<keyword evidence="2" id="KW-0808">Transferase</keyword>
<evidence type="ECO:0000259" key="4">
    <source>
        <dbReference type="Pfam" id="PF00370"/>
    </source>
</evidence>
<dbReference type="Pfam" id="PF02782">
    <property type="entry name" value="FGGY_C"/>
    <property type="match status" value="1"/>
</dbReference>
<gene>
    <name evidence="6" type="ORF">CHT91_01515</name>
</gene>
<evidence type="ECO:0000259" key="5">
    <source>
        <dbReference type="Pfam" id="PF02782"/>
    </source>
</evidence>
<dbReference type="Gene3D" id="3.30.420.40">
    <property type="match status" value="2"/>
</dbReference>
<dbReference type="PANTHER" id="PTHR43095:SF3">
    <property type="entry name" value="L-XYLULOSE_3-KETO-L-GULONATE KINASE"/>
    <property type="match status" value="1"/>
</dbReference>
<evidence type="ECO:0000256" key="2">
    <source>
        <dbReference type="ARBA" id="ARBA00022679"/>
    </source>
</evidence>
<organism evidence="6 7">
    <name type="scientific">Cutibacterium avidum</name>
    <dbReference type="NCBI Taxonomy" id="33010"/>
    <lineage>
        <taxon>Bacteria</taxon>
        <taxon>Bacillati</taxon>
        <taxon>Actinomycetota</taxon>
        <taxon>Actinomycetes</taxon>
        <taxon>Propionibacteriales</taxon>
        <taxon>Propionibacteriaceae</taxon>
        <taxon>Cutibacterium</taxon>
    </lineage>
</organism>
<dbReference type="PANTHER" id="PTHR43095">
    <property type="entry name" value="SUGAR KINASE"/>
    <property type="match status" value="1"/>
</dbReference>
<comment type="caution">
    <text evidence="6">The sequence shown here is derived from an EMBL/GenBank/DDBJ whole genome shotgun (WGS) entry which is preliminary data.</text>
</comment>
<feature type="domain" description="Carbohydrate kinase FGGY C-terminal" evidence="5">
    <location>
        <begin position="278"/>
        <end position="473"/>
    </location>
</feature>
<keyword evidence="3 6" id="KW-0418">Kinase</keyword>
<dbReference type="SUPFAM" id="SSF53067">
    <property type="entry name" value="Actin-like ATPase domain"/>
    <property type="match status" value="2"/>
</dbReference>
<dbReference type="CDD" id="cd07802">
    <property type="entry name" value="ASKHA_NBD_FGGY_EcLyxK-like"/>
    <property type="match status" value="1"/>
</dbReference>
<sequence>MPASAEQQQATSHCGVSIMKYLLGIDDGGSITKAALYKPDGTLVASRCGDHVPLHTPGPGLTERDMDALWRSNVTAIHRVLDASGISGNDIAAVSATGHGNGLYMVDDEGRPTYNAIISTDERAELLVEDWRKDSHFATDILPRTAQSLWPGQPPALLSWLQRHRPEVIERSCWALLASGFVRMRLTGQATNNISDASGTSLFNVSQREYDADVMNFYGIGELAHLMPPVVESDQQAGTVTPRAAAETGLAAGTPVAGGVFDIASSALASGLVEMNRLAIVTGTWSINEFVSSAPVVDPDLFMTSIYPPPNAWLITEGSPTSAGVFEWFINSVLNPAMELSGHELPSRQELYKLINKVVFSTHTEHSDAPSFLPFVFGNSAYPTVRGVFSRIQASTGLADILRSIYEGIIFSHMDHIARLERIQPLSEEAVFTGGIANSPQWTQMFCDATQRPLHVVQVNEAGTLGTVMAAAAMIGEYSNVLEAAREMAPEHRELIPNPTKAGLFADHYDAWRETLNKETSHD</sequence>
<dbReference type="InterPro" id="IPR050406">
    <property type="entry name" value="FGGY_Carb_Kinase"/>
</dbReference>
<dbReference type="EMBL" id="NOWI01000001">
    <property type="protein sequence ID" value="RFT47013.1"/>
    <property type="molecule type" value="Genomic_DNA"/>
</dbReference>
<proteinExistence type="inferred from homology"/>
<evidence type="ECO:0000256" key="3">
    <source>
        <dbReference type="ARBA" id="ARBA00022777"/>
    </source>
</evidence>
<dbReference type="InterPro" id="IPR043129">
    <property type="entry name" value="ATPase_NBD"/>
</dbReference>
<evidence type="ECO:0000313" key="6">
    <source>
        <dbReference type="EMBL" id="RFT47013.1"/>
    </source>
</evidence>
<dbReference type="PIRSF" id="PIRSF000538">
    <property type="entry name" value="GlpK"/>
    <property type="match status" value="1"/>
</dbReference>
<evidence type="ECO:0000313" key="7">
    <source>
        <dbReference type="Proteomes" id="UP000259211"/>
    </source>
</evidence>
<name>A0A3E2DPZ7_9ACTN</name>
<dbReference type="GO" id="GO:0016301">
    <property type="term" value="F:kinase activity"/>
    <property type="evidence" value="ECO:0007669"/>
    <property type="project" value="UniProtKB-KW"/>
</dbReference>
<dbReference type="InterPro" id="IPR018485">
    <property type="entry name" value="FGGY_C"/>
</dbReference>
<dbReference type="Pfam" id="PF00370">
    <property type="entry name" value="FGGY_N"/>
    <property type="match status" value="1"/>
</dbReference>
<dbReference type="GO" id="GO:0005975">
    <property type="term" value="P:carbohydrate metabolic process"/>
    <property type="evidence" value="ECO:0007669"/>
    <property type="project" value="InterPro"/>
</dbReference>
<comment type="similarity">
    <text evidence="1">Belongs to the FGGY kinase family.</text>
</comment>
<dbReference type="Proteomes" id="UP000259211">
    <property type="component" value="Unassembled WGS sequence"/>
</dbReference>
<dbReference type="AlphaFoldDB" id="A0A3E2DPZ7"/>
<evidence type="ECO:0000256" key="1">
    <source>
        <dbReference type="ARBA" id="ARBA00009156"/>
    </source>
</evidence>
<accession>A0A3E2DPZ7</accession>
<reference evidence="6 7" key="1">
    <citation type="submission" date="2017-07" db="EMBL/GenBank/DDBJ databases">
        <authorList>
            <person name="Sun Z.S."/>
            <person name="Albrecht U."/>
            <person name="Echele G."/>
            <person name="Lee C.C."/>
        </authorList>
    </citation>
    <scope>NUCLEOTIDE SEQUENCE [LARGE SCALE GENOMIC DNA]</scope>
    <source>
        <strain evidence="6 7">P16-029</strain>
    </source>
</reference>
<dbReference type="InterPro" id="IPR000577">
    <property type="entry name" value="Carb_kinase_FGGY"/>
</dbReference>